<keyword evidence="2" id="KW-1185">Reference proteome</keyword>
<dbReference type="EMBL" id="BGZK01001664">
    <property type="protein sequence ID" value="GBP84179.1"/>
    <property type="molecule type" value="Genomic_DNA"/>
</dbReference>
<organism evidence="1 2">
    <name type="scientific">Eumeta variegata</name>
    <name type="common">Bagworm moth</name>
    <name type="synonym">Eumeta japonica</name>
    <dbReference type="NCBI Taxonomy" id="151549"/>
    <lineage>
        <taxon>Eukaryota</taxon>
        <taxon>Metazoa</taxon>
        <taxon>Ecdysozoa</taxon>
        <taxon>Arthropoda</taxon>
        <taxon>Hexapoda</taxon>
        <taxon>Insecta</taxon>
        <taxon>Pterygota</taxon>
        <taxon>Neoptera</taxon>
        <taxon>Endopterygota</taxon>
        <taxon>Lepidoptera</taxon>
        <taxon>Glossata</taxon>
        <taxon>Ditrysia</taxon>
        <taxon>Tineoidea</taxon>
        <taxon>Psychidae</taxon>
        <taxon>Oiketicinae</taxon>
        <taxon>Eumeta</taxon>
    </lineage>
</organism>
<evidence type="ECO:0000313" key="1">
    <source>
        <dbReference type="EMBL" id="GBP84179.1"/>
    </source>
</evidence>
<gene>
    <name evidence="1" type="ORF">EVAR_61372_1</name>
</gene>
<dbReference type="AlphaFoldDB" id="A0A4C1ZB66"/>
<comment type="caution">
    <text evidence="1">The sequence shown here is derived from an EMBL/GenBank/DDBJ whole genome shotgun (WGS) entry which is preliminary data.</text>
</comment>
<dbReference type="Proteomes" id="UP000299102">
    <property type="component" value="Unassembled WGS sequence"/>
</dbReference>
<accession>A0A4C1ZB66</accession>
<name>A0A4C1ZB66_EUMVA</name>
<reference evidence="1 2" key="1">
    <citation type="journal article" date="2019" name="Commun. Biol.">
        <title>The bagworm genome reveals a unique fibroin gene that provides high tensile strength.</title>
        <authorList>
            <person name="Kono N."/>
            <person name="Nakamura H."/>
            <person name="Ohtoshi R."/>
            <person name="Tomita M."/>
            <person name="Numata K."/>
            <person name="Arakawa K."/>
        </authorList>
    </citation>
    <scope>NUCLEOTIDE SEQUENCE [LARGE SCALE GENOMIC DNA]</scope>
</reference>
<evidence type="ECO:0000313" key="2">
    <source>
        <dbReference type="Proteomes" id="UP000299102"/>
    </source>
</evidence>
<protein>
    <submittedName>
        <fullName evidence="1">Uncharacterized protein</fullName>
    </submittedName>
</protein>
<sequence length="70" mass="8056">MRKVISLRVLLNELKSPGKKPSQGVHGRAARFLRRPTRAAASCGNRRNYWDQYGNLRWQSTKDDMRLATA</sequence>
<proteinExistence type="predicted"/>